<evidence type="ECO:0000313" key="3">
    <source>
        <dbReference type="Proteomes" id="UP000831796"/>
    </source>
</evidence>
<gene>
    <name evidence="2" type="ORF">MUN79_28650</name>
</gene>
<organism evidence="2 3">
    <name type="scientific">Hymenobacter cellulosilyticus</name>
    <dbReference type="NCBI Taxonomy" id="2932248"/>
    <lineage>
        <taxon>Bacteria</taxon>
        <taxon>Pseudomonadati</taxon>
        <taxon>Bacteroidota</taxon>
        <taxon>Cytophagia</taxon>
        <taxon>Cytophagales</taxon>
        <taxon>Hymenobacteraceae</taxon>
        <taxon>Hymenobacter</taxon>
    </lineage>
</organism>
<evidence type="ECO:0000256" key="1">
    <source>
        <dbReference type="SAM" id="SignalP"/>
    </source>
</evidence>
<geneLocation type="plasmid" evidence="2 3">
    <name>unnamed1</name>
</geneLocation>
<sequence length="310" mass="33922">MAKLYFIQFLLLISGPALAQKSKTTVPLPPTDTVYFDHDWERTDIPQDRVYARIARHGSDGLTVGTVRDYFYPSWKKQFEGKLLGEAPDVASGLCAAWYENGKPHFTGTYIKGAPQGDYREWREDGREIKIKLKWQEALALSTAKLHSYYNSGSSRVMVPVPLPPGTVGVVYKIDIRDEGQPPITWSTAITLAAAYAAAPVTGGASLLLTAGAKALASEAQQTPPEVSTKCRFFVTDDTQQTVPFMAPATKGQMPAAEHCFRTAVNVTQESRSFAVAPGTNQIYICVQNDNSRTAAKLSISVNALVKSRE</sequence>
<keyword evidence="3" id="KW-1185">Reference proteome</keyword>
<dbReference type="KEGG" id="hcu:MUN79_28650"/>
<name>A0A8T9QFH3_9BACT</name>
<accession>A0A8T9QFH3</accession>
<reference evidence="2" key="1">
    <citation type="submission" date="2022-04" db="EMBL/GenBank/DDBJ databases">
        <title>Hymenobacter sp. isolated from the air.</title>
        <authorList>
            <person name="Won M."/>
            <person name="Lee C.-M."/>
            <person name="Woen H.-Y."/>
            <person name="Kwon S.-W."/>
        </authorList>
    </citation>
    <scope>NUCLEOTIDE SEQUENCE</scope>
    <source>
        <strain evidence="2">5116S-3</strain>
        <plasmid evidence="2">unnamed1</plasmid>
    </source>
</reference>
<dbReference type="EMBL" id="CP095047">
    <property type="protein sequence ID" value="UOQ75161.1"/>
    <property type="molecule type" value="Genomic_DNA"/>
</dbReference>
<feature type="chain" id="PRO_5035774780" evidence="1">
    <location>
        <begin position="20"/>
        <end position="310"/>
    </location>
</feature>
<keyword evidence="1" id="KW-0732">Signal</keyword>
<dbReference type="Proteomes" id="UP000831796">
    <property type="component" value="Plasmid unnamed1"/>
</dbReference>
<proteinExistence type="predicted"/>
<dbReference type="AlphaFoldDB" id="A0A8T9QFH3"/>
<keyword evidence="2" id="KW-0614">Plasmid</keyword>
<evidence type="ECO:0000313" key="2">
    <source>
        <dbReference type="EMBL" id="UOQ75161.1"/>
    </source>
</evidence>
<dbReference type="RefSeq" id="WP_244678494.1">
    <property type="nucleotide sequence ID" value="NZ_CP095047.1"/>
</dbReference>
<protein>
    <submittedName>
        <fullName evidence="2">Uncharacterized protein</fullName>
    </submittedName>
</protein>
<feature type="signal peptide" evidence="1">
    <location>
        <begin position="1"/>
        <end position="19"/>
    </location>
</feature>